<dbReference type="AlphaFoldDB" id="A0A176WXP4"/>
<evidence type="ECO:0008006" key="3">
    <source>
        <dbReference type="Google" id="ProtNLM"/>
    </source>
</evidence>
<name>A0A176WXP4_AGRTU</name>
<organism evidence="1 2">
    <name type="scientific">Agrobacterium tumefaciens</name>
    <dbReference type="NCBI Taxonomy" id="358"/>
    <lineage>
        <taxon>Bacteria</taxon>
        <taxon>Pseudomonadati</taxon>
        <taxon>Pseudomonadota</taxon>
        <taxon>Alphaproteobacteria</taxon>
        <taxon>Hyphomicrobiales</taxon>
        <taxon>Rhizobiaceae</taxon>
        <taxon>Rhizobium/Agrobacterium group</taxon>
        <taxon>Agrobacterium</taxon>
        <taxon>Agrobacterium tumefaciens complex</taxon>
    </lineage>
</organism>
<dbReference type="RefSeq" id="WP_063950963.1">
    <property type="nucleotide sequence ID" value="NZ_LXPS01000038.1"/>
</dbReference>
<dbReference type="InterPro" id="IPR019056">
    <property type="entry name" value="Phage_TAC_6"/>
</dbReference>
<evidence type="ECO:0000313" key="1">
    <source>
        <dbReference type="EMBL" id="OAE38327.1"/>
    </source>
</evidence>
<proteinExistence type="predicted"/>
<reference evidence="1 2" key="1">
    <citation type="submission" date="2016-05" db="EMBL/GenBank/DDBJ databases">
        <authorList>
            <person name="Lavstsen T."/>
            <person name="Jespersen J.S."/>
        </authorList>
    </citation>
    <scope>NUCLEOTIDE SEQUENCE [LARGE SCALE GENOMIC DNA]</scope>
    <source>
        <strain evidence="1 2">KCJ1736</strain>
    </source>
</reference>
<dbReference type="Pfam" id="PF09550">
    <property type="entry name" value="Phage_TAC_6"/>
    <property type="match status" value="1"/>
</dbReference>
<protein>
    <recommendedName>
        <fullName evidence="3">Phage tail assembly chaperone</fullName>
    </recommendedName>
</protein>
<accession>A0A176WXP4</accession>
<dbReference type="NCBIfam" id="TIGR02216">
    <property type="entry name" value="phage_TIGR02216"/>
    <property type="match status" value="1"/>
</dbReference>
<dbReference type="Proteomes" id="UP000077098">
    <property type="component" value="Unassembled WGS sequence"/>
</dbReference>
<sequence>MIAAAGEATPPPFPWQAVLHTGFHLLRLSSETFWRMTPREFFAMTGGNMTQRCPDRPTMEALMRQFPDG</sequence>
<gene>
    <name evidence="1" type="ORF">A7J57_17775</name>
</gene>
<evidence type="ECO:0000313" key="2">
    <source>
        <dbReference type="Proteomes" id="UP000077098"/>
    </source>
</evidence>
<dbReference type="InterPro" id="IPR011739">
    <property type="entry name" value="GTA_rcc01693"/>
</dbReference>
<dbReference type="EMBL" id="LXPS01000038">
    <property type="protein sequence ID" value="OAE38327.1"/>
    <property type="molecule type" value="Genomic_DNA"/>
</dbReference>
<comment type="caution">
    <text evidence="1">The sequence shown here is derived from an EMBL/GenBank/DDBJ whole genome shotgun (WGS) entry which is preliminary data.</text>
</comment>